<evidence type="ECO:0000256" key="5">
    <source>
        <dbReference type="SAM" id="Coils"/>
    </source>
</evidence>
<evidence type="ECO:0000313" key="9">
    <source>
        <dbReference type="Proteomes" id="UP001188597"/>
    </source>
</evidence>
<evidence type="ECO:0000256" key="6">
    <source>
        <dbReference type="SAM" id="Phobius"/>
    </source>
</evidence>
<protein>
    <recommendedName>
        <fullName evidence="7">Late embryogenesis abundant protein LEA-2 subgroup domain-containing protein</fullName>
    </recommendedName>
</protein>
<dbReference type="GO" id="GO:0005886">
    <property type="term" value="C:plasma membrane"/>
    <property type="evidence" value="ECO:0007669"/>
    <property type="project" value="TreeGrafter"/>
</dbReference>
<evidence type="ECO:0000256" key="2">
    <source>
        <dbReference type="ARBA" id="ARBA00022692"/>
    </source>
</evidence>
<dbReference type="GO" id="GO:0098542">
    <property type="term" value="P:defense response to other organism"/>
    <property type="evidence" value="ECO:0007669"/>
    <property type="project" value="InterPro"/>
</dbReference>
<dbReference type="Pfam" id="PF03168">
    <property type="entry name" value="LEA_2"/>
    <property type="match status" value="1"/>
</dbReference>
<evidence type="ECO:0000313" key="8">
    <source>
        <dbReference type="EMBL" id="KAK3039563.1"/>
    </source>
</evidence>
<keyword evidence="3 6" id="KW-1133">Transmembrane helix</keyword>
<dbReference type="InterPro" id="IPR004864">
    <property type="entry name" value="LEA_2"/>
</dbReference>
<evidence type="ECO:0000256" key="4">
    <source>
        <dbReference type="ARBA" id="ARBA00023136"/>
    </source>
</evidence>
<evidence type="ECO:0000256" key="1">
    <source>
        <dbReference type="ARBA" id="ARBA00004167"/>
    </source>
</evidence>
<comment type="subcellular location">
    <subcellularLocation>
        <location evidence="1">Membrane</location>
        <topology evidence="1">Single-pass membrane protein</topology>
    </subcellularLocation>
</comment>
<dbReference type="PANTHER" id="PTHR31234:SF72">
    <property type="entry name" value="NDR1_HIN1-LIKE PROTEIN 6"/>
    <property type="match status" value="1"/>
</dbReference>
<keyword evidence="2 6" id="KW-0812">Transmembrane</keyword>
<dbReference type="EMBL" id="JAVXUP010000074">
    <property type="protein sequence ID" value="KAK3039563.1"/>
    <property type="molecule type" value="Genomic_DNA"/>
</dbReference>
<sequence>MSAVPGPYVMLSENHGSVRPPPYRRNVPRYEHKKSGRGFCYRFICCFYCFLFLLIILLAGFAFFFYIVYKPQAPTYKVEGLEIKAFQASPDLSINTEFVVSVKADNPNKAIGVIYGHDSSVVVLYKETTFCSGNLPAFHQGHKNTTVMKLDLKGTSQFGSGLFQALSQNRNSGRVPILVKVKAPVTVVLFQIPLRKIVRTVKDLSGVIGDVEARMRIELEAFGERLQRTVASQVDSRLAVLERKVNVFADELDNLIKERVAHFSKREVKRCNDLKGQVAELQEELASCKRELIRVTRQRVYRDAA</sequence>
<name>A0AA88XA15_9ASTE</name>
<feature type="transmembrane region" description="Helical" evidence="6">
    <location>
        <begin position="39"/>
        <end position="69"/>
    </location>
</feature>
<evidence type="ECO:0000259" key="7">
    <source>
        <dbReference type="Pfam" id="PF03168"/>
    </source>
</evidence>
<dbReference type="Proteomes" id="UP001188597">
    <property type="component" value="Unassembled WGS sequence"/>
</dbReference>
<keyword evidence="9" id="KW-1185">Reference proteome</keyword>
<keyword evidence="4 6" id="KW-0472">Membrane</keyword>
<evidence type="ECO:0000256" key="3">
    <source>
        <dbReference type="ARBA" id="ARBA00022989"/>
    </source>
</evidence>
<comment type="caution">
    <text evidence="8">The sequence shown here is derived from an EMBL/GenBank/DDBJ whole genome shotgun (WGS) entry which is preliminary data.</text>
</comment>
<dbReference type="PANTHER" id="PTHR31234">
    <property type="entry name" value="LATE EMBRYOGENESIS ABUNDANT (LEA) HYDROXYPROLINE-RICH GLYCOPROTEIN FAMILY"/>
    <property type="match status" value="1"/>
</dbReference>
<dbReference type="AlphaFoldDB" id="A0AA88XA15"/>
<organism evidence="8 9">
    <name type="scientific">Escallonia herrerae</name>
    <dbReference type="NCBI Taxonomy" id="1293975"/>
    <lineage>
        <taxon>Eukaryota</taxon>
        <taxon>Viridiplantae</taxon>
        <taxon>Streptophyta</taxon>
        <taxon>Embryophyta</taxon>
        <taxon>Tracheophyta</taxon>
        <taxon>Spermatophyta</taxon>
        <taxon>Magnoliopsida</taxon>
        <taxon>eudicotyledons</taxon>
        <taxon>Gunneridae</taxon>
        <taxon>Pentapetalae</taxon>
        <taxon>asterids</taxon>
        <taxon>campanulids</taxon>
        <taxon>Escalloniales</taxon>
        <taxon>Escalloniaceae</taxon>
        <taxon>Escallonia</taxon>
    </lineage>
</organism>
<reference evidence="8" key="1">
    <citation type="submission" date="2022-12" db="EMBL/GenBank/DDBJ databases">
        <title>Draft genome assemblies for two species of Escallonia (Escalloniales).</title>
        <authorList>
            <person name="Chanderbali A."/>
            <person name="Dervinis C."/>
            <person name="Anghel I."/>
            <person name="Soltis D."/>
            <person name="Soltis P."/>
            <person name="Zapata F."/>
        </authorList>
    </citation>
    <scope>NUCLEOTIDE SEQUENCE</scope>
    <source>
        <strain evidence="8">UCBG64.0493</strain>
        <tissue evidence="8">Leaf</tissue>
    </source>
</reference>
<feature type="domain" description="Late embryogenesis abundant protein LEA-2 subgroup" evidence="7">
    <location>
        <begin position="102"/>
        <end position="194"/>
    </location>
</feature>
<gene>
    <name evidence="8" type="ORF">RJ639_027707</name>
</gene>
<proteinExistence type="predicted"/>
<dbReference type="InterPro" id="IPR044839">
    <property type="entry name" value="NDR1-like"/>
</dbReference>
<accession>A0AA88XA15</accession>
<feature type="coiled-coil region" evidence="5">
    <location>
        <begin position="238"/>
        <end position="298"/>
    </location>
</feature>
<keyword evidence="5" id="KW-0175">Coiled coil</keyword>